<protein>
    <submittedName>
        <fullName evidence="1">Uncharacterized protein</fullName>
    </submittedName>
</protein>
<keyword evidence="2" id="KW-1185">Reference proteome</keyword>
<name>A0A3N4NKK9_9FLAO</name>
<accession>A0A3N4NKK9</accession>
<dbReference type="OrthoDB" id="632318at2"/>
<dbReference type="AlphaFoldDB" id="A0A3N4NKK9"/>
<gene>
    <name evidence="1" type="ORF">EGM88_10355</name>
</gene>
<dbReference type="PROSITE" id="PS51257">
    <property type="entry name" value="PROKAR_LIPOPROTEIN"/>
    <property type="match status" value="1"/>
</dbReference>
<dbReference type="RefSeq" id="WP_123898202.1">
    <property type="nucleotide sequence ID" value="NZ_RPFJ01000011.1"/>
</dbReference>
<dbReference type="Proteomes" id="UP000270856">
    <property type="component" value="Unassembled WGS sequence"/>
</dbReference>
<dbReference type="Pfam" id="PF19867">
    <property type="entry name" value="DUF6340"/>
    <property type="match status" value="1"/>
</dbReference>
<dbReference type="InterPro" id="IPR045921">
    <property type="entry name" value="DUF6340"/>
</dbReference>
<organism evidence="1 2">
    <name type="scientific">Aureibaculum marinum</name>
    <dbReference type="NCBI Taxonomy" id="2487930"/>
    <lineage>
        <taxon>Bacteria</taxon>
        <taxon>Pseudomonadati</taxon>
        <taxon>Bacteroidota</taxon>
        <taxon>Flavobacteriia</taxon>
        <taxon>Flavobacteriales</taxon>
        <taxon>Flavobacteriaceae</taxon>
        <taxon>Aureibaculum</taxon>
    </lineage>
</organism>
<reference evidence="1 2" key="1">
    <citation type="submission" date="2018-11" db="EMBL/GenBank/DDBJ databases">
        <title>Aureibaculum marinum gen. nov., sp. nov., a member of the family Flavobacteriaceae isolated from the Bohai Sea.</title>
        <authorList>
            <person name="Ji X."/>
        </authorList>
    </citation>
    <scope>NUCLEOTIDE SEQUENCE [LARGE SCALE GENOMIC DNA]</scope>
    <source>
        <strain evidence="1 2">BH-SD17</strain>
    </source>
</reference>
<proteinExistence type="predicted"/>
<sequence>MSKLINKFSTLFILVILILTSCATTNKMTMGVLEPAPVYMPKYNQKIGIIDRSLPSNENAELDKLDKLLSAEGKNLDKEGAHRAILGLLDRLNKNENFSEVKIIENTNIRSPGSGVFPATLSWDVVQNICNQNNVDALYVLSFFDTDSEVDYKTVQKKIKNPLGGEISVPEHHATIYTLLKTGWRIYDSKNKQILDEYLINKNITSTGKGINPAKAVAAIANRKEAVLETSNTIGYNYGARILPYRIRVSRNYFIKGTDKLETANRRAIAGNWDSAAELWKEEVSNSDKKIAGRACYNMAIINEINGNLDTAIEWAQKAYTDYEIKEAINYIRILKNRKEKNRVLNAQN</sequence>
<dbReference type="EMBL" id="RPFJ01000011">
    <property type="protein sequence ID" value="RPD96751.1"/>
    <property type="molecule type" value="Genomic_DNA"/>
</dbReference>
<comment type="caution">
    <text evidence="1">The sequence shown here is derived from an EMBL/GenBank/DDBJ whole genome shotgun (WGS) entry which is preliminary data.</text>
</comment>
<evidence type="ECO:0000313" key="1">
    <source>
        <dbReference type="EMBL" id="RPD96751.1"/>
    </source>
</evidence>
<evidence type="ECO:0000313" key="2">
    <source>
        <dbReference type="Proteomes" id="UP000270856"/>
    </source>
</evidence>